<dbReference type="EMBL" id="QEKW01000011">
    <property type="protein sequence ID" value="PVZ07643.1"/>
    <property type="molecule type" value="Genomic_DNA"/>
</dbReference>
<keyword evidence="6 8" id="KW-0275">Fatty acid biosynthesis</keyword>
<name>A0A2U1F634_9PSEU</name>
<reference evidence="11 12" key="1">
    <citation type="submission" date="2018-04" db="EMBL/GenBank/DDBJ databases">
        <title>Genomic Encyclopedia of Type Strains, Phase IV (KMG-IV): sequencing the most valuable type-strain genomes for metagenomic binning, comparative biology and taxonomic classification.</title>
        <authorList>
            <person name="Goeker M."/>
        </authorList>
    </citation>
    <scope>NUCLEOTIDE SEQUENCE [LARGE SCALE GENOMIC DNA]</scope>
    <source>
        <strain evidence="11 12">DSM 45771</strain>
    </source>
</reference>
<dbReference type="RefSeq" id="WP_116709717.1">
    <property type="nucleotide sequence ID" value="NZ_QEKW01000011.1"/>
</dbReference>
<dbReference type="AlphaFoldDB" id="A0A2U1F634"/>
<dbReference type="GO" id="GO:0006633">
    <property type="term" value="P:fatty acid biosynthetic process"/>
    <property type="evidence" value="ECO:0007669"/>
    <property type="project" value="UniProtKB-UniPathway"/>
</dbReference>
<comment type="function">
    <text evidence="8">This protein is a component of the acetyl coenzyme A carboxylase complex; first, biotin carboxylase catalyzes the carboxylation of the carrier protein and then the transcarboxylase transfers the carboxyl group to form malonyl-CoA.</text>
</comment>
<dbReference type="PANTHER" id="PTHR45266">
    <property type="entry name" value="OXALOACETATE DECARBOXYLASE ALPHA CHAIN"/>
    <property type="match status" value="1"/>
</dbReference>
<evidence type="ECO:0000256" key="6">
    <source>
        <dbReference type="ARBA" id="ARBA00023160"/>
    </source>
</evidence>
<dbReference type="Gene3D" id="2.40.50.100">
    <property type="match status" value="1"/>
</dbReference>
<evidence type="ECO:0000256" key="5">
    <source>
        <dbReference type="ARBA" id="ARBA00023098"/>
    </source>
</evidence>
<comment type="pathway">
    <text evidence="1 8">Lipid metabolism; fatty acid biosynthesis.</text>
</comment>
<proteinExistence type="predicted"/>
<keyword evidence="5 8" id="KW-0443">Lipid metabolism</keyword>
<dbReference type="Pfam" id="PF00364">
    <property type="entry name" value="Biotin_lipoyl"/>
    <property type="match status" value="1"/>
</dbReference>
<evidence type="ECO:0000256" key="9">
    <source>
        <dbReference type="SAM" id="MobiDB-lite"/>
    </source>
</evidence>
<dbReference type="InterPro" id="IPR001249">
    <property type="entry name" value="AcCoA_biotinCC"/>
</dbReference>
<keyword evidence="7 8" id="KW-0092">Biotin</keyword>
<accession>A0A2U1F634</accession>
<dbReference type="PROSITE" id="PS00188">
    <property type="entry name" value="BIOTIN"/>
    <property type="match status" value="1"/>
</dbReference>
<dbReference type="OrthoDB" id="9811735at2"/>
<dbReference type="InterPro" id="IPR001882">
    <property type="entry name" value="Biotin_BS"/>
</dbReference>
<feature type="region of interest" description="Disordered" evidence="9">
    <location>
        <begin position="1"/>
        <end position="27"/>
    </location>
</feature>
<dbReference type="PROSITE" id="PS50968">
    <property type="entry name" value="BIOTINYL_LIPOYL"/>
    <property type="match status" value="1"/>
</dbReference>
<sequence length="80" mass="8575">MGSHTITSRTPGVFYHRPSPDAEPYVTQGASVSEGDTVGLVEVMKTFHEVKADAAGTVSKILVENEDEVTIGQDLVELET</sequence>
<dbReference type="InterPro" id="IPR050709">
    <property type="entry name" value="Biotin_Carboxyl_Carrier/Decarb"/>
</dbReference>
<dbReference type="PANTHER" id="PTHR45266:SF3">
    <property type="entry name" value="OXALOACETATE DECARBOXYLASE ALPHA CHAIN"/>
    <property type="match status" value="1"/>
</dbReference>
<evidence type="ECO:0000256" key="1">
    <source>
        <dbReference type="ARBA" id="ARBA00005194"/>
    </source>
</evidence>
<dbReference type="GO" id="GO:0003989">
    <property type="term" value="F:acetyl-CoA carboxylase activity"/>
    <property type="evidence" value="ECO:0007669"/>
    <property type="project" value="InterPro"/>
</dbReference>
<evidence type="ECO:0000256" key="8">
    <source>
        <dbReference type="RuleBase" id="RU364072"/>
    </source>
</evidence>
<dbReference type="CDD" id="cd06850">
    <property type="entry name" value="biotinyl_domain"/>
    <property type="match status" value="1"/>
</dbReference>
<dbReference type="PRINTS" id="PR01071">
    <property type="entry name" value="ACOABIOTINCC"/>
</dbReference>
<keyword evidence="3 8" id="KW-0444">Lipid biosynthesis</keyword>
<dbReference type="InterPro" id="IPR000089">
    <property type="entry name" value="Biotin_lipoyl"/>
</dbReference>
<dbReference type="InterPro" id="IPR011053">
    <property type="entry name" value="Single_hybrid_motif"/>
</dbReference>
<feature type="domain" description="Lipoyl-binding" evidence="10">
    <location>
        <begin position="3"/>
        <end position="79"/>
    </location>
</feature>
<evidence type="ECO:0000256" key="4">
    <source>
        <dbReference type="ARBA" id="ARBA00022832"/>
    </source>
</evidence>
<feature type="compositionally biased region" description="Polar residues" evidence="9">
    <location>
        <begin position="1"/>
        <end position="10"/>
    </location>
</feature>
<dbReference type="Proteomes" id="UP000245639">
    <property type="component" value="Unassembled WGS sequence"/>
</dbReference>
<evidence type="ECO:0000256" key="3">
    <source>
        <dbReference type="ARBA" id="ARBA00022516"/>
    </source>
</evidence>
<comment type="caution">
    <text evidence="11">The sequence shown here is derived from an EMBL/GenBank/DDBJ whole genome shotgun (WGS) entry which is preliminary data.</text>
</comment>
<dbReference type="SUPFAM" id="SSF51230">
    <property type="entry name" value="Single hybrid motif"/>
    <property type="match status" value="1"/>
</dbReference>
<evidence type="ECO:0000256" key="7">
    <source>
        <dbReference type="ARBA" id="ARBA00023267"/>
    </source>
</evidence>
<evidence type="ECO:0000256" key="2">
    <source>
        <dbReference type="ARBA" id="ARBA00017562"/>
    </source>
</evidence>
<keyword evidence="4 8" id="KW-0276">Fatty acid metabolism</keyword>
<evidence type="ECO:0000259" key="10">
    <source>
        <dbReference type="PROSITE" id="PS50968"/>
    </source>
</evidence>
<dbReference type="NCBIfam" id="NF005457">
    <property type="entry name" value="PRK07051.1"/>
    <property type="match status" value="1"/>
</dbReference>
<dbReference type="UniPathway" id="UPA00094"/>
<keyword evidence="12" id="KW-1185">Reference proteome</keyword>
<evidence type="ECO:0000313" key="11">
    <source>
        <dbReference type="EMBL" id="PVZ07643.1"/>
    </source>
</evidence>
<evidence type="ECO:0000313" key="12">
    <source>
        <dbReference type="Proteomes" id="UP000245639"/>
    </source>
</evidence>
<gene>
    <name evidence="11" type="ORF">C8D89_11114</name>
</gene>
<dbReference type="GO" id="GO:0009317">
    <property type="term" value="C:acetyl-CoA carboxylase complex"/>
    <property type="evidence" value="ECO:0007669"/>
    <property type="project" value="InterPro"/>
</dbReference>
<protein>
    <recommendedName>
        <fullName evidence="2 8">Biotin carboxyl carrier protein of acetyl-CoA carboxylase</fullName>
    </recommendedName>
</protein>
<organism evidence="11 12">
    <name type="scientific">Actinomycetospora cinnamomea</name>
    <dbReference type="NCBI Taxonomy" id="663609"/>
    <lineage>
        <taxon>Bacteria</taxon>
        <taxon>Bacillati</taxon>
        <taxon>Actinomycetota</taxon>
        <taxon>Actinomycetes</taxon>
        <taxon>Pseudonocardiales</taxon>
        <taxon>Pseudonocardiaceae</taxon>
        <taxon>Actinomycetospora</taxon>
    </lineage>
</organism>